<feature type="transmembrane region" description="Helical" evidence="1">
    <location>
        <begin position="44"/>
        <end position="64"/>
    </location>
</feature>
<organism evidence="2 3">
    <name type="scientific">Nocardioides szechwanensis</name>
    <dbReference type="NCBI Taxonomy" id="1005944"/>
    <lineage>
        <taxon>Bacteria</taxon>
        <taxon>Bacillati</taxon>
        <taxon>Actinomycetota</taxon>
        <taxon>Actinomycetes</taxon>
        <taxon>Propionibacteriales</taxon>
        <taxon>Nocardioidaceae</taxon>
        <taxon>Nocardioides</taxon>
    </lineage>
</organism>
<keyword evidence="3" id="KW-1185">Reference proteome</keyword>
<keyword evidence="1" id="KW-0472">Membrane</keyword>
<evidence type="ECO:0000256" key="1">
    <source>
        <dbReference type="SAM" id="Phobius"/>
    </source>
</evidence>
<feature type="transmembrane region" description="Helical" evidence="1">
    <location>
        <begin position="71"/>
        <end position="88"/>
    </location>
</feature>
<evidence type="ECO:0000313" key="2">
    <source>
        <dbReference type="EMBL" id="SDN73609.1"/>
    </source>
</evidence>
<keyword evidence="1" id="KW-0812">Transmembrane</keyword>
<keyword evidence="1" id="KW-1133">Transmembrane helix</keyword>
<gene>
    <name evidence="2" type="ORF">SAMN05192576_2669</name>
</gene>
<sequence>MNAAPRFAPLNAVLLGLLAIGASLPFVAVDQSPLWSAPATGHAAATKITVILLCAVLLWGAAAARGGAWQGVAQVVAAALVALAVLFGDDLGSGGSLLAMTAVLAAVTGAVATATDWLGRS</sequence>
<proteinExistence type="predicted"/>
<name>A0A1H0DU76_9ACTN</name>
<feature type="transmembrane region" description="Helical" evidence="1">
    <location>
        <begin position="94"/>
        <end position="118"/>
    </location>
</feature>
<accession>A0A1H0DU76</accession>
<dbReference type="EMBL" id="FNIC01000004">
    <property type="protein sequence ID" value="SDN73609.1"/>
    <property type="molecule type" value="Genomic_DNA"/>
</dbReference>
<protein>
    <submittedName>
        <fullName evidence="2">Uncharacterized protein</fullName>
    </submittedName>
</protein>
<dbReference type="STRING" id="1005944.SAMN05192576_2669"/>
<reference evidence="2 3" key="1">
    <citation type="submission" date="2016-10" db="EMBL/GenBank/DDBJ databases">
        <authorList>
            <person name="de Groot N.N."/>
        </authorList>
    </citation>
    <scope>NUCLEOTIDE SEQUENCE [LARGE SCALE GENOMIC DNA]</scope>
    <source>
        <strain evidence="2 3">CGMCC 1.11147</strain>
    </source>
</reference>
<evidence type="ECO:0000313" key="3">
    <source>
        <dbReference type="Proteomes" id="UP000199004"/>
    </source>
</evidence>
<dbReference type="Proteomes" id="UP000199004">
    <property type="component" value="Unassembled WGS sequence"/>
</dbReference>
<dbReference type="AlphaFoldDB" id="A0A1H0DU76"/>